<dbReference type="PANTHER" id="PTHR21621">
    <property type="entry name" value="RIBOSOMAL PROTEIN S6 MODIFICATION PROTEIN"/>
    <property type="match status" value="1"/>
</dbReference>
<evidence type="ECO:0000313" key="3">
    <source>
        <dbReference type="EMBL" id="EAU53816.1"/>
    </source>
</evidence>
<dbReference type="InterPro" id="IPR013651">
    <property type="entry name" value="ATP-grasp_RimK-type"/>
</dbReference>
<evidence type="ECO:0000256" key="1">
    <source>
        <dbReference type="PROSITE-ProRule" id="PRU00409"/>
    </source>
</evidence>
<dbReference type="Gene3D" id="3.30.1490.20">
    <property type="entry name" value="ATP-grasp fold, A domain"/>
    <property type="match status" value="1"/>
</dbReference>
<dbReference type="eggNOG" id="COG0189">
    <property type="taxonomic scope" value="Bacteria"/>
</dbReference>
<dbReference type="InterPro" id="IPR025839">
    <property type="entry name" value="RLAN_dom"/>
</dbReference>
<name>Q0EX58_9PROT</name>
<protein>
    <submittedName>
        <fullName evidence="3">Ribosomal protein S6 modification protein-related protein</fullName>
    </submittedName>
</protein>
<dbReference type="GO" id="GO:0005737">
    <property type="term" value="C:cytoplasm"/>
    <property type="evidence" value="ECO:0007669"/>
    <property type="project" value="TreeGrafter"/>
</dbReference>
<dbReference type="OrthoDB" id="9800957at2"/>
<gene>
    <name evidence="3" type="ORF">SPV1_12617</name>
</gene>
<dbReference type="InterPro" id="IPR011761">
    <property type="entry name" value="ATP-grasp"/>
</dbReference>
<dbReference type="Gene3D" id="3.40.50.20">
    <property type="match status" value="1"/>
</dbReference>
<dbReference type="GO" id="GO:0005524">
    <property type="term" value="F:ATP binding"/>
    <property type="evidence" value="ECO:0007669"/>
    <property type="project" value="UniProtKB-UniRule"/>
</dbReference>
<dbReference type="PROSITE" id="PS50975">
    <property type="entry name" value="ATP_GRASP"/>
    <property type="match status" value="1"/>
</dbReference>
<keyword evidence="1" id="KW-0547">Nucleotide-binding</keyword>
<dbReference type="Proteomes" id="UP000005297">
    <property type="component" value="Unassembled WGS sequence"/>
</dbReference>
<dbReference type="GO" id="GO:0009432">
    <property type="term" value="P:SOS response"/>
    <property type="evidence" value="ECO:0007669"/>
    <property type="project" value="TreeGrafter"/>
</dbReference>
<dbReference type="RefSeq" id="WP_009850080.1">
    <property type="nucleotide sequence ID" value="NZ_DS022294.1"/>
</dbReference>
<dbReference type="HOGENOM" id="CLU_016765_0_0_0"/>
<dbReference type="InterPro" id="IPR013815">
    <property type="entry name" value="ATP_grasp_subdomain_1"/>
</dbReference>
<feature type="domain" description="ATP-grasp" evidence="2">
    <location>
        <begin position="293"/>
        <end position="488"/>
    </location>
</feature>
<dbReference type="STRING" id="314344.AL013_08695"/>
<organism evidence="3 4">
    <name type="scientific">Mariprofundus ferrooxydans PV-1</name>
    <dbReference type="NCBI Taxonomy" id="314345"/>
    <lineage>
        <taxon>Bacteria</taxon>
        <taxon>Pseudomonadati</taxon>
        <taxon>Pseudomonadota</taxon>
        <taxon>Candidatius Mariprofundia</taxon>
        <taxon>Mariprofundales</taxon>
        <taxon>Mariprofundaceae</taxon>
        <taxon>Mariprofundus</taxon>
    </lineage>
</organism>
<dbReference type="Gene3D" id="3.30.470.20">
    <property type="entry name" value="ATP-grasp fold, B domain"/>
    <property type="match status" value="1"/>
</dbReference>
<comment type="caution">
    <text evidence="3">The sequence shown here is derived from an EMBL/GenBank/DDBJ whole genome shotgun (WGS) entry which is preliminary data.</text>
</comment>
<dbReference type="AlphaFoldDB" id="Q0EX58"/>
<evidence type="ECO:0000259" key="2">
    <source>
        <dbReference type="PROSITE" id="PS50975"/>
    </source>
</evidence>
<dbReference type="Pfam" id="PF14401">
    <property type="entry name" value="RLAN"/>
    <property type="match status" value="1"/>
</dbReference>
<sequence>MSVRHTVVVDRLKDWKWDIEGLELISANDYLTRQSVVQKRPMRIINLCRHYTYLSGGYYCSLLAEARNDIPMPTVADIVDLSRRSLYAFSLPDLERVLEQIIRRLAVPPEGSFELYIFFGHCDDPRFRRLAAEVFDLFRYPLLKLSVGHGKRGRMIRSIRPMGLHQVTATLGDFFEASLRSYARVPRRKRSGGRKPAIYDLAILYNPNEQLPPSDMEALERFIRAGKGLRVDVELIQKKDFSRLTEFDALLLRETTAIDNHTFRFARKAEAEGMPVMDDPKSIIRCTNKVYMWERLSAKDLPTPKTIPLNRLRFDEQVVRQLEEQLGYPMILKIPDGSFSRGMFKADNRGKVMEAAKALFARSRIILAQEFMYTSYDWRIGILAGKPIFACQYKQSRGHWQIVNHKADGSTIAGGFTTMRVEDAPAEVVDLALKAAALIGNGLYGVDLKQNERGVFVIEINDNPNLDHGVEDKVLKGELYDTIINEFIRRIEAIRTG</sequence>
<dbReference type="SUPFAM" id="SSF56059">
    <property type="entry name" value="Glutathione synthetase ATP-binding domain-like"/>
    <property type="match status" value="1"/>
</dbReference>
<keyword evidence="4" id="KW-1185">Reference proteome</keyword>
<accession>Q0EX58</accession>
<dbReference type="PANTHER" id="PTHR21621:SF0">
    <property type="entry name" value="BETA-CITRYLGLUTAMATE SYNTHASE B-RELATED"/>
    <property type="match status" value="1"/>
</dbReference>
<dbReference type="EMBL" id="AATS01000016">
    <property type="protein sequence ID" value="EAU53816.1"/>
    <property type="molecule type" value="Genomic_DNA"/>
</dbReference>
<dbReference type="Pfam" id="PF08443">
    <property type="entry name" value="RimK"/>
    <property type="match status" value="1"/>
</dbReference>
<dbReference type="GO" id="GO:0046872">
    <property type="term" value="F:metal ion binding"/>
    <property type="evidence" value="ECO:0007669"/>
    <property type="project" value="InterPro"/>
</dbReference>
<dbReference type="GO" id="GO:0018169">
    <property type="term" value="F:ribosomal S6-glutamic acid ligase activity"/>
    <property type="evidence" value="ECO:0007669"/>
    <property type="project" value="TreeGrafter"/>
</dbReference>
<keyword evidence="1" id="KW-0067">ATP-binding</keyword>
<evidence type="ECO:0000313" key="4">
    <source>
        <dbReference type="Proteomes" id="UP000005297"/>
    </source>
</evidence>
<reference evidence="3 4" key="1">
    <citation type="submission" date="2006-09" db="EMBL/GenBank/DDBJ databases">
        <authorList>
            <person name="Emerson D."/>
            <person name="Ferriera S."/>
            <person name="Johnson J."/>
            <person name="Kravitz S."/>
            <person name="Halpern A."/>
            <person name="Remington K."/>
            <person name="Beeson K."/>
            <person name="Tran B."/>
            <person name="Rogers Y.-H."/>
            <person name="Friedman R."/>
            <person name="Venter J.C."/>
        </authorList>
    </citation>
    <scope>NUCLEOTIDE SEQUENCE [LARGE SCALE GENOMIC DNA]</scope>
    <source>
        <strain evidence="3 4">PV-1</strain>
    </source>
</reference>
<proteinExistence type="predicted"/>
<dbReference type="InParanoid" id="Q0EX58"/>